<gene>
    <name evidence="1" type="ORF">C4N19_06550</name>
</gene>
<protein>
    <submittedName>
        <fullName evidence="1">Uncharacterized protein</fullName>
    </submittedName>
</protein>
<dbReference type="Proteomes" id="UP000240258">
    <property type="component" value="Chromosome"/>
</dbReference>
<sequence>MNIDSSKLGVIGIDRIVLSNFNIKNFEQLERKEITNKFEYIERFEIKEKAFHLVFSKNLKDSGEIYSYATLEFNANKIVNEHNIYNSSQAEVYNCLNQILKVLKDAGVDIDISEAKIRELEINITLDKSYSELNEVILLLLRANYKKALGLYSATDSNIPDKIKRDRSIYINSKLDTKKDITGKVIKIYDKTFEMLYRNNLFLDRELTRVEVLFGRDYYRNIMEKINCDNSLKTFLEVDILKKIFYEALEQELKVKPIKQLEIIKANLTKDFNNFRRNEKNKRIERMKLKKLSKNIPEYLKEERGVFEYLKRESWVFDYSFLLDIVKNNVISKHRKDYENQIKKKYLSIKNKQIYENFLNSIFFTD</sequence>
<proteinExistence type="predicted"/>
<dbReference type="EMBL" id="CP028102">
    <property type="protein sequence ID" value="AVQ18768.1"/>
    <property type="molecule type" value="Genomic_DNA"/>
</dbReference>
<name>A0ABM6TVG0_FUSMR</name>
<accession>A0ABM6TVG0</accession>
<keyword evidence="2" id="KW-1185">Reference proteome</keyword>
<reference evidence="2" key="1">
    <citation type="journal article" date="2018" name="MSphere">
        <title>Fusobacterium Genomics Using MinION and Illumina Sequencing Enables Genome Completion and Correction.</title>
        <authorList>
            <person name="Todd S.M."/>
            <person name="Settlage R.E."/>
            <person name="Lahmers K.K."/>
            <person name="Slade D.J."/>
        </authorList>
    </citation>
    <scope>NUCLEOTIDE SEQUENCE [LARGE SCALE GENOMIC DNA]</scope>
    <source>
        <strain evidence="2">ATCC 9817</strain>
    </source>
</reference>
<organism evidence="1 2">
    <name type="scientific">Fusobacterium mortiferum ATCC 9817</name>
    <dbReference type="NCBI Taxonomy" id="469616"/>
    <lineage>
        <taxon>Bacteria</taxon>
        <taxon>Fusobacteriati</taxon>
        <taxon>Fusobacteriota</taxon>
        <taxon>Fusobacteriia</taxon>
        <taxon>Fusobacteriales</taxon>
        <taxon>Fusobacteriaceae</taxon>
        <taxon>Fusobacterium</taxon>
    </lineage>
</organism>
<dbReference type="RefSeq" id="WP_005884252.1">
    <property type="nucleotide sequence ID" value="NZ_CP028102.1"/>
</dbReference>
<evidence type="ECO:0000313" key="1">
    <source>
        <dbReference type="EMBL" id="AVQ18768.1"/>
    </source>
</evidence>
<evidence type="ECO:0000313" key="2">
    <source>
        <dbReference type="Proteomes" id="UP000240258"/>
    </source>
</evidence>
<dbReference type="GeneID" id="62763178"/>